<organism evidence="3 4">
    <name type="scientific">Candidatus Kaiserbacteria bacterium CG10_big_fil_rev_8_21_14_0_10_47_16</name>
    <dbReference type="NCBI Taxonomy" id="1974608"/>
    <lineage>
        <taxon>Bacteria</taxon>
        <taxon>Candidatus Kaiseribacteriota</taxon>
    </lineage>
</organism>
<dbReference type="Gene3D" id="3.90.25.10">
    <property type="entry name" value="UDP-galactose 4-epimerase, domain 1"/>
    <property type="match status" value="1"/>
</dbReference>
<reference evidence="4" key="1">
    <citation type="submission" date="2017-09" db="EMBL/GenBank/DDBJ databases">
        <title>Depth-based differentiation of microbial function through sediment-hosted aquifers and enrichment of novel symbionts in the deep terrestrial subsurface.</title>
        <authorList>
            <person name="Probst A.J."/>
            <person name="Ladd B."/>
            <person name="Jarett J.K."/>
            <person name="Geller-Mcgrath D.E."/>
            <person name="Sieber C.M.K."/>
            <person name="Emerson J.B."/>
            <person name="Anantharaman K."/>
            <person name="Thomas B.C."/>
            <person name="Malmstrom R."/>
            <person name="Stieglmeier M."/>
            <person name="Klingl A."/>
            <person name="Woyke T."/>
            <person name="Ryan C.M."/>
            <person name="Banfield J.F."/>
        </authorList>
    </citation>
    <scope>NUCLEOTIDE SEQUENCE [LARGE SCALE GENOMIC DNA]</scope>
</reference>
<dbReference type="PANTHER" id="PTHR43000">
    <property type="entry name" value="DTDP-D-GLUCOSE 4,6-DEHYDRATASE-RELATED"/>
    <property type="match status" value="1"/>
</dbReference>
<comment type="caution">
    <text evidence="3">The sequence shown here is derived from an EMBL/GenBank/DDBJ whole genome shotgun (WGS) entry which is preliminary data.</text>
</comment>
<dbReference type="AlphaFoldDB" id="A0A2H0UG69"/>
<dbReference type="Gene3D" id="3.40.50.720">
    <property type="entry name" value="NAD(P)-binding Rossmann-like Domain"/>
    <property type="match status" value="1"/>
</dbReference>
<gene>
    <name evidence="3" type="ORF">COU16_01400</name>
</gene>
<dbReference type="SUPFAM" id="SSF51735">
    <property type="entry name" value="NAD(P)-binding Rossmann-fold domains"/>
    <property type="match status" value="1"/>
</dbReference>
<sequence>MHTYLITGGAGFIGTNIAEYIVENEKDARIIVVDDLSARTDPSRLPPSVEFHQGDVRDTEALERIMRGVDIVIHLAALPRVQFSIEEPQQTHDVNVNGTLSVLVAAKEAGVKRVVYAASSSAYGDQEVLPLSEQLPAQPKSPYALQKYMGEGLMKLWSDIYEVPTVSLRFFNVYGPHMDPDGPYALVIGRFLKMRTEGKPLLITGDGTQTRDFTHVQDIARAVLCASGSDRVGHGEVLNVGAGRNVSINDLAKLIGGAIEFTAPRIEPKHTCADIDLIRSHLEWEPTVTLEEGIAELKKEWGIVE</sequence>
<evidence type="ECO:0000313" key="3">
    <source>
        <dbReference type="EMBL" id="PIR84676.1"/>
    </source>
</evidence>
<dbReference type="InterPro" id="IPR036291">
    <property type="entry name" value="NAD(P)-bd_dom_sf"/>
</dbReference>
<dbReference type="Pfam" id="PF01370">
    <property type="entry name" value="Epimerase"/>
    <property type="match status" value="1"/>
</dbReference>
<proteinExistence type="inferred from homology"/>
<evidence type="ECO:0000256" key="1">
    <source>
        <dbReference type="ARBA" id="ARBA00007637"/>
    </source>
</evidence>
<evidence type="ECO:0000313" key="4">
    <source>
        <dbReference type="Proteomes" id="UP000229344"/>
    </source>
</evidence>
<protein>
    <recommendedName>
        <fullName evidence="2">NAD-dependent epimerase/dehydratase domain-containing protein</fullName>
    </recommendedName>
</protein>
<dbReference type="EMBL" id="PFBI01000005">
    <property type="protein sequence ID" value="PIR84676.1"/>
    <property type="molecule type" value="Genomic_DNA"/>
</dbReference>
<feature type="domain" description="NAD-dependent epimerase/dehydratase" evidence="2">
    <location>
        <begin position="5"/>
        <end position="241"/>
    </location>
</feature>
<dbReference type="InterPro" id="IPR001509">
    <property type="entry name" value="Epimerase_deHydtase"/>
</dbReference>
<name>A0A2H0UG69_9BACT</name>
<comment type="similarity">
    <text evidence="1">Belongs to the NAD(P)-dependent epimerase/dehydratase family.</text>
</comment>
<evidence type="ECO:0000259" key="2">
    <source>
        <dbReference type="Pfam" id="PF01370"/>
    </source>
</evidence>
<dbReference type="Proteomes" id="UP000229344">
    <property type="component" value="Unassembled WGS sequence"/>
</dbReference>
<accession>A0A2H0UG69</accession>